<evidence type="ECO:0000256" key="12">
    <source>
        <dbReference type="PROSITE-ProRule" id="PRU01360"/>
    </source>
</evidence>
<evidence type="ECO:0000256" key="9">
    <source>
        <dbReference type="ARBA" id="ARBA00023136"/>
    </source>
</evidence>
<keyword evidence="9 12" id="KW-0472">Membrane</keyword>
<dbReference type="InterPro" id="IPR037066">
    <property type="entry name" value="Plug_dom_sf"/>
</dbReference>
<evidence type="ECO:0000256" key="5">
    <source>
        <dbReference type="ARBA" id="ARBA00022496"/>
    </source>
</evidence>
<protein>
    <submittedName>
        <fullName evidence="16">TonB-dependent receptor domain-containing protein</fullName>
    </submittedName>
</protein>
<comment type="caution">
    <text evidence="16">The sequence shown here is derived from an EMBL/GenBank/DDBJ whole genome shotgun (WGS) entry which is preliminary data.</text>
</comment>
<accession>A0ABW3GL68</accession>
<evidence type="ECO:0000256" key="2">
    <source>
        <dbReference type="ARBA" id="ARBA00009810"/>
    </source>
</evidence>
<keyword evidence="11 12" id="KW-0998">Cell outer membrane</keyword>
<dbReference type="InterPro" id="IPR039426">
    <property type="entry name" value="TonB-dep_rcpt-like"/>
</dbReference>
<evidence type="ECO:0000256" key="7">
    <source>
        <dbReference type="ARBA" id="ARBA00023004"/>
    </source>
</evidence>
<dbReference type="InterPro" id="IPR036942">
    <property type="entry name" value="Beta-barrel_TonB_sf"/>
</dbReference>
<evidence type="ECO:0000256" key="14">
    <source>
        <dbReference type="SAM" id="SignalP"/>
    </source>
</evidence>
<dbReference type="PANTHER" id="PTHR30069">
    <property type="entry name" value="TONB-DEPENDENT OUTER MEMBRANE RECEPTOR"/>
    <property type="match status" value="1"/>
</dbReference>
<dbReference type="Pfam" id="PF07715">
    <property type="entry name" value="Plug"/>
    <property type="match status" value="1"/>
</dbReference>
<evidence type="ECO:0000256" key="4">
    <source>
        <dbReference type="ARBA" id="ARBA00022452"/>
    </source>
</evidence>
<sequence>MHTPKKLILGAAIAACFSSQPAWINPLWAAELNTKLPQPEEEILFTRTISIDLPSQPLAASLKAISTKLGINITFNDALVDGKKAPAISGTMLTKELFKKLLANSNLEAKFNQSTLYIQPSAKTAKELKDEKTSLDLDKVEVRAKKFYEVGPMPGLALTKEEIPGNVQSLTAKDIKEAHTLTITDLMNQKLQSVTVNDYQSNPFQMDLQYRGFTASPQIGTAQGISVFLDGIRVNEPFGDVVNWDMIPMNALSSLEMIPGSNPIYGLGTLGGALTMRTKSGFDGKTLDAEVLAGSFGRKQLQISAGNNNGVVAGFVSGNFFLEDGWRDNSPSKVNQVFGKAEWQSERAKISFSGLYAGNKLTGNGLLPQQMVDQNPKQVYTSPDESKNDLFQFQLSGIWDVTDTFNISAQIYNRKSKRISHMSDINENFGGASQGPAKATVRDNNRQILPGLPDVNNDGLPDYNNYAYNIAASANNIALAYVRDGSNNIIGTAECTDLSTGCADDLVRGTSFAEQASYVDANGNKQFVTDQKQVDALDGSGTKVWNWIYDPRKDSDNFGEKSNVPDAFNAAVTPEYAALVREQFENRGVIVATNNSTGTVSSGVHAGTGSPSFQYTGVNRDVGGIILGAYTDADGFYHDYWELTTVNTANVAGTPIDGITGVGQFPTFSPVVVGANGQGIARDGKFGAGGGTETGYIEGTPTAIFTDTEVEQLGKGASLQFNWNLDKHKFMVGASLDKSDSDYYSKQYLGLLDANRRGYVAPNLLGWEYFANSPERGFPLNDFTGDSLTKSLYLSETWSPTEKLNFTFSARYNRTYVNNALAVNRLSSFGDINRILNILNLPALCPDTDNDGIVDANECPNGLDDYIVLFNESLANIDQFGQNTAALRPPEVEKFKYRSFNPSIGATWQARDDLNVYANMGRGARTPTVIELGCAYDPTPLSDGRPRSLAEQRVCNLPGALSGDPYLKQVRSTSFEIGARGQLTDNIEWNAALYRTDLTDDIYFVAVNATASYFQNIGDTRRQGLEMGLKGKWGKATWGVNYALTDATFQSRFKLASAHNSSAGNVYDINSQTGVGTYQQITVSPGDRMPGVALHNLNANFAYDITSNWRVGLNAVVHSEAFIRGNENNKHRAGPASPITGPFCNNGNTVCTVQRADFGEGKTDGYAVFNLNTTYKISPEWTLGLRVNNLFNEQYASAGRLGLNAFSPSIRGVIGESGFNYNSADWQGASFLGTGAPRSAFVTLSYEFQPKKLEGLNE</sequence>
<gene>
    <name evidence="16" type="ORF">ACFQ1T_08775</name>
</gene>
<evidence type="ECO:0000259" key="15">
    <source>
        <dbReference type="SMART" id="SM00965"/>
    </source>
</evidence>
<feature type="chain" id="PRO_5045850882" evidence="14">
    <location>
        <begin position="25"/>
        <end position="1258"/>
    </location>
</feature>
<feature type="domain" description="Secretin/TonB short N-terminal" evidence="15">
    <location>
        <begin position="71"/>
        <end position="121"/>
    </location>
</feature>
<comment type="similarity">
    <text evidence="2 12 13">Belongs to the TonB-dependent receptor family.</text>
</comment>
<organism evidence="16 17">
    <name type="scientific">Methylophilus glucosoxydans</name>
    <dbReference type="NCBI Taxonomy" id="752553"/>
    <lineage>
        <taxon>Bacteria</taxon>
        <taxon>Pseudomonadati</taxon>
        <taxon>Pseudomonadota</taxon>
        <taxon>Betaproteobacteria</taxon>
        <taxon>Nitrosomonadales</taxon>
        <taxon>Methylophilaceae</taxon>
        <taxon>Methylophilus</taxon>
    </lineage>
</organism>
<evidence type="ECO:0000256" key="1">
    <source>
        <dbReference type="ARBA" id="ARBA00004571"/>
    </source>
</evidence>
<proteinExistence type="inferred from homology"/>
<dbReference type="InterPro" id="IPR011662">
    <property type="entry name" value="Secretin/TonB_short_N"/>
</dbReference>
<evidence type="ECO:0000256" key="13">
    <source>
        <dbReference type="RuleBase" id="RU003357"/>
    </source>
</evidence>
<dbReference type="Gene3D" id="2.170.130.10">
    <property type="entry name" value="TonB-dependent receptor, plug domain"/>
    <property type="match status" value="1"/>
</dbReference>
<dbReference type="SUPFAM" id="SSF56935">
    <property type="entry name" value="Porins"/>
    <property type="match status" value="2"/>
</dbReference>
<evidence type="ECO:0000256" key="8">
    <source>
        <dbReference type="ARBA" id="ARBA00023077"/>
    </source>
</evidence>
<dbReference type="Gene3D" id="3.55.50.30">
    <property type="match status" value="1"/>
</dbReference>
<dbReference type="PANTHER" id="PTHR30069:SF39">
    <property type="entry name" value="BLL6183 PROTEIN"/>
    <property type="match status" value="1"/>
</dbReference>
<keyword evidence="6 12" id="KW-0812">Transmembrane</keyword>
<keyword evidence="17" id="KW-1185">Reference proteome</keyword>
<keyword evidence="3 12" id="KW-0813">Transport</keyword>
<dbReference type="InterPro" id="IPR012910">
    <property type="entry name" value="Plug_dom"/>
</dbReference>
<keyword evidence="4 12" id="KW-1134">Transmembrane beta strand</keyword>
<dbReference type="InterPro" id="IPR000531">
    <property type="entry name" value="Beta-barrel_TonB"/>
</dbReference>
<dbReference type="SMART" id="SM00965">
    <property type="entry name" value="STN"/>
    <property type="match status" value="1"/>
</dbReference>
<evidence type="ECO:0000313" key="17">
    <source>
        <dbReference type="Proteomes" id="UP001597106"/>
    </source>
</evidence>
<evidence type="ECO:0000256" key="6">
    <source>
        <dbReference type="ARBA" id="ARBA00022692"/>
    </source>
</evidence>
<evidence type="ECO:0000256" key="3">
    <source>
        <dbReference type="ARBA" id="ARBA00022448"/>
    </source>
</evidence>
<keyword evidence="14" id="KW-0732">Signal</keyword>
<keyword evidence="5" id="KW-0410">Iron transport</keyword>
<reference evidence="17" key="1">
    <citation type="journal article" date="2019" name="Int. J. Syst. Evol. Microbiol.">
        <title>The Global Catalogue of Microorganisms (GCM) 10K type strain sequencing project: providing services to taxonomists for standard genome sequencing and annotation.</title>
        <authorList>
            <consortium name="The Broad Institute Genomics Platform"/>
            <consortium name="The Broad Institute Genome Sequencing Center for Infectious Disease"/>
            <person name="Wu L."/>
            <person name="Ma J."/>
        </authorList>
    </citation>
    <scope>NUCLEOTIDE SEQUENCE [LARGE SCALE GENOMIC DNA]</scope>
    <source>
        <strain evidence="17">CCUG 59685</strain>
    </source>
</reference>
<comment type="subcellular location">
    <subcellularLocation>
        <location evidence="1 12">Cell outer membrane</location>
        <topology evidence="1 12">Multi-pass membrane protein</topology>
    </subcellularLocation>
</comment>
<dbReference type="PROSITE" id="PS52016">
    <property type="entry name" value="TONB_DEPENDENT_REC_3"/>
    <property type="match status" value="1"/>
</dbReference>
<dbReference type="EMBL" id="JBHTJW010000002">
    <property type="protein sequence ID" value="MFD0929870.1"/>
    <property type="molecule type" value="Genomic_DNA"/>
</dbReference>
<dbReference type="Gene3D" id="2.40.170.20">
    <property type="entry name" value="TonB-dependent receptor, beta-barrel domain"/>
    <property type="match status" value="2"/>
</dbReference>
<keyword evidence="5" id="KW-0406">Ion transport</keyword>
<feature type="signal peptide" evidence="14">
    <location>
        <begin position="1"/>
        <end position="24"/>
    </location>
</feature>
<dbReference type="Proteomes" id="UP001597106">
    <property type="component" value="Unassembled WGS sequence"/>
</dbReference>
<evidence type="ECO:0000256" key="11">
    <source>
        <dbReference type="ARBA" id="ARBA00023237"/>
    </source>
</evidence>
<keyword evidence="10 16" id="KW-0675">Receptor</keyword>
<name>A0ABW3GL68_9PROT</name>
<evidence type="ECO:0000313" key="16">
    <source>
        <dbReference type="EMBL" id="MFD0929870.1"/>
    </source>
</evidence>
<evidence type="ECO:0000256" key="10">
    <source>
        <dbReference type="ARBA" id="ARBA00023170"/>
    </source>
</evidence>
<dbReference type="RefSeq" id="WP_379075751.1">
    <property type="nucleotide sequence ID" value="NZ_JBHTJW010000002.1"/>
</dbReference>
<dbReference type="Pfam" id="PF00593">
    <property type="entry name" value="TonB_dep_Rec_b-barrel"/>
    <property type="match status" value="1"/>
</dbReference>
<keyword evidence="7" id="KW-0408">Iron</keyword>
<keyword evidence="8 13" id="KW-0798">TonB box</keyword>